<dbReference type="OrthoDB" id="3993890at2759"/>
<dbReference type="PANTHER" id="PTHR17598">
    <property type="entry name" value="DNA POLYMERASE DELTA SUBUNIT 3"/>
    <property type="match status" value="1"/>
</dbReference>
<dbReference type="AlphaFoldDB" id="A0A9W6T180"/>
<reference evidence="6" key="1">
    <citation type="submission" date="2023-04" db="EMBL/GenBank/DDBJ databases">
        <title>Ambrosiozyma monospora NBRC 1965.</title>
        <authorList>
            <person name="Ichikawa N."/>
            <person name="Sato H."/>
            <person name="Tonouchi N."/>
        </authorList>
    </citation>
    <scope>NUCLEOTIDE SEQUENCE</scope>
    <source>
        <strain evidence="6">NBRC 1965</strain>
    </source>
</reference>
<evidence type="ECO:0000313" key="6">
    <source>
        <dbReference type="EMBL" id="GME70989.1"/>
    </source>
</evidence>
<feature type="compositionally biased region" description="Basic and acidic residues" evidence="5">
    <location>
        <begin position="144"/>
        <end position="157"/>
    </location>
</feature>
<evidence type="ECO:0000256" key="5">
    <source>
        <dbReference type="SAM" id="MobiDB-lite"/>
    </source>
</evidence>
<dbReference type="InterPro" id="IPR041913">
    <property type="entry name" value="POLD3_sf"/>
</dbReference>
<gene>
    <name evidence="6" type="ORF">Amon01_000923700</name>
</gene>
<keyword evidence="4" id="KW-0539">Nucleus</keyword>
<dbReference type="GO" id="GO:1904161">
    <property type="term" value="P:DNA synthesis involved in UV-damage excision repair"/>
    <property type="evidence" value="ECO:0007669"/>
    <property type="project" value="TreeGrafter"/>
</dbReference>
<dbReference type="InterPro" id="IPR019038">
    <property type="entry name" value="POLD3"/>
</dbReference>
<dbReference type="GO" id="GO:0006297">
    <property type="term" value="P:nucleotide-excision repair, DNA gap filling"/>
    <property type="evidence" value="ECO:0007669"/>
    <property type="project" value="TreeGrafter"/>
</dbReference>
<dbReference type="GO" id="GO:0006271">
    <property type="term" value="P:DNA strand elongation involved in DNA replication"/>
    <property type="evidence" value="ECO:0007669"/>
    <property type="project" value="TreeGrafter"/>
</dbReference>
<sequence length="191" mass="21628">MSELKAFDEITKYLFTDNLPITYKVLSRNLQISNTDAKDLLNRYYTKFHEEKQAISISYILTGIANGGTLVKLSKPETLDEDKKKFESLFNCVTYSLQPNPSINFNNTVAINLTLTGTDHPYTEKNCELWGVIRTETAKQDVNYKKPDADVVEEAKRPTPRPSTRKAASEPTKPTAKRTIKETGQIPIHIS</sequence>
<dbReference type="GO" id="GO:0043625">
    <property type="term" value="C:delta DNA polymerase complex"/>
    <property type="evidence" value="ECO:0007669"/>
    <property type="project" value="InterPro"/>
</dbReference>
<dbReference type="Pfam" id="PF09507">
    <property type="entry name" value="CDC27"/>
    <property type="match status" value="1"/>
</dbReference>
<dbReference type="PANTHER" id="PTHR17598:SF13">
    <property type="entry name" value="DNA POLYMERASE DELTA SUBUNIT 3"/>
    <property type="match status" value="1"/>
</dbReference>
<dbReference type="Proteomes" id="UP001165063">
    <property type="component" value="Unassembled WGS sequence"/>
</dbReference>
<organism evidence="6 7">
    <name type="scientific">Ambrosiozyma monospora</name>
    <name type="common">Yeast</name>
    <name type="synonym">Endomycopsis monosporus</name>
    <dbReference type="NCBI Taxonomy" id="43982"/>
    <lineage>
        <taxon>Eukaryota</taxon>
        <taxon>Fungi</taxon>
        <taxon>Dikarya</taxon>
        <taxon>Ascomycota</taxon>
        <taxon>Saccharomycotina</taxon>
        <taxon>Pichiomycetes</taxon>
        <taxon>Pichiales</taxon>
        <taxon>Pichiaceae</taxon>
        <taxon>Ambrosiozyma</taxon>
    </lineage>
</organism>
<name>A0A9W6T180_AMBMO</name>
<dbReference type="EMBL" id="BSXU01010113">
    <property type="protein sequence ID" value="GME70989.1"/>
    <property type="molecule type" value="Genomic_DNA"/>
</dbReference>
<dbReference type="GO" id="GO:0003887">
    <property type="term" value="F:DNA-directed DNA polymerase activity"/>
    <property type="evidence" value="ECO:0007669"/>
    <property type="project" value="TreeGrafter"/>
</dbReference>
<evidence type="ECO:0000256" key="3">
    <source>
        <dbReference type="ARBA" id="ARBA00022705"/>
    </source>
</evidence>
<evidence type="ECO:0000313" key="7">
    <source>
        <dbReference type="Proteomes" id="UP001165063"/>
    </source>
</evidence>
<evidence type="ECO:0000256" key="4">
    <source>
        <dbReference type="ARBA" id="ARBA00023242"/>
    </source>
</evidence>
<keyword evidence="3" id="KW-0235">DNA replication</keyword>
<dbReference type="Gene3D" id="3.90.1030.20">
    <property type="entry name" value="DNA polymerase delta, p66 (Cdc27) subunit, wHTH domain"/>
    <property type="match status" value="1"/>
</dbReference>
<comment type="caution">
    <text evidence="6">The sequence shown here is derived from an EMBL/GenBank/DDBJ whole genome shotgun (WGS) entry which is preliminary data.</text>
</comment>
<accession>A0A9W6T180</accession>
<keyword evidence="7" id="KW-1185">Reference proteome</keyword>
<comment type="subcellular location">
    <subcellularLocation>
        <location evidence="1">Nucleus</location>
    </subcellularLocation>
</comment>
<protein>
    <recommendedName>
        <fullName evidence="2">DNA polymerase delta subunit 3</fullName>
    </recommendedName>
</protein>
<evidence type="ECO:0000256" key="1">
    <source>
        <dbReference type="ARBA" id="ARBA00004123"/>
    </source>
</evidence>
<evidence type="ECO:0000256" key="2">
    <source>
        <dbReference type="ARBA" id="ARBA00017589"/>
    </source>
</evidence>
<proteinExistence type="predicted"/>
<feature type="region of interest" description="Disordered" evidence="5">
    <location>
        <begin position="144"/>
        <end position="191"/>
    </location>
</feature>